<dbReference type="PANTHER" id="PTHR33938:SF15">
    <property type="entry name" value="FERULOYL ESTERASE B-RELATED"/>
    <property type="match status" value="1"/>
</dbReference>
<dbReference type="AlphaFoldDB" id="A0A557Y0U0"/>
<protein>
    <submittedName>
        <fullName evidence="8">Tannase/feruloyl esterase family alpha/beta hydrolase</fullName>
    </submittedName>
</protein>
<evidence type="ECO:0000256" key="5">
    <source>
        <dbReference type="ARBA" id="ARBA00022801"/>
    </source>
</evidence>
<comment type="similarity">
    <text evidence="1">Belongs to the tannase family.</text>
</comment>
<dbReference type="GO" id="GO:0052689">
    <property type="term" value="F:carboxylic ester hydrolase activity"/>
    <property type="evidence" value="ECO:0007669"/>
    <property type="project" value="UniProtKB-KW"/>
</dbReference>
<keyword evidence="6" id="KW-0106">Calcium</keyword>
<dbReference type="PANTHER" id="PTHR33938">
    <property type="entry name" value="FERULOYL ESTERASE B-RELATED"/>
    <property type="match status" value="1"/>
</dbReference>
<keyword evidence="9" id="KW-1185">Reference proteome</keyword>
<dbReference type="EMBL" id="VMQU01000004">
    <property type="protein sequence ID" value="TVS92189.1"/>
    <property type="molecule type" value="Genomic_DNA"/>
</dbReference>
<comment type="caution">
    <text evidence="8">The sequence shown here is derived from an EMBL/GenBank/DDBJ whole genome shotgun (WGS) entry which is preliminary data.</text>
</comment>
<dbReference type="SUPFAM" id="SSF53474">
    <property type="entry name" value="alpha/beta-Hydrolases"/>
    <property type="match status" value="1"/>
</dbReference>
<keyword evidence="4" id="KW-0732">Signal</keyword>
<dbReference type="InterPro" id="IPR011118">
    <property type="entry name" value="Tannase/feruloyl_esterase"/>
</dbReference>
<evidence type="ECO:0000256" key="7">
    <source>
        <dbReference type="ARBA" id="ARBA00023157"/>
    </source>
</evidence>
<keyword evidence="5 8" id="KW-0378">Hydrolase</keyword>
<dbReference type="InterPro" id="IPR029058">
    <property type="entry name" value="AB_hydrolase_fold"/>
</dbReference>
<proteinExistence type="inferred from homology"/>
<evidence type="ECO:0000256" key="3">
    <source>
        <dbReference type="ARBA" id="ARBA00022723"/>
    </source>
</evidence>
<evidence type="ECO:0000256" key="1">
    <source>
        <dbReference type="ARBA" id="ARBA00006249"/>
    </source>
</evidence>
<keyword evidence="3" id="KW-0479">Metal-binding</keyword>
<keyword evidence="7" id="KW-1015">Disulfide bond</keyword>
<evidence type="ECO:0000313" key="9">
    <source>
        <dbReference type="Proteomes" id="UP000320513"/>
    </source>
</evidence>
<evidence type="ECO:0000256" key="4">
    <source>
        <dbReference type="ARBA" id="ARBA00022729"/>
    </source>
</evidence>
<reference evidence="8 9" key="1">
    <citation type="submission" date="2019-07" db="EMBL/GenBank/DDBJ databases">
        <title>New Mycobacterium species.</title>
        <authorList>
            <person name="Tortoli E."/>
            <person name="Ghielmetti G."/>
            <person name="Friedel U."/>
            <person name="Trovato A."/>
        </authorList>
    </citation>
    <scope>NUCLEOTIDE SEQUENCE [LARGE SCALE GENOMIC DNA]</scope>
    <source>
        <strain evidence="8 9">16-83</strain>
    </source>
</reference>
<dbReference type="Proteomes" id="UP000320513">
    <property type="component" value="Unassembled WGS sequence"/>
</dbReference>
<dbReference type="OrthoDB" id="906600at2"/>
<keyword evidence="2" id="KW-0719">Serine esterase</keyword>
<name>A0A557Y0U0_9MYCO</name>
<dbReference type="GO" id="GO:0046872">
    <property type="term" value="F:metal ion binding"/>
    <property type="evidence" value="ECO:0007669"/>
    <property type="project" value="UniProtKB-KW"/>
</dbReference>
<evidence type="ECO:0000256" key="2">
    <source>
        <dbReference type="ARBA" id="ARBA00022487"/>
    </source>
</evidence>
<dbReference type="RefSeq" id="WP_144945319.1">
    <property type="nucleotide sequence ID" value="NZ_VMQU01000004.1"/>
</dbReference>
<evidence type="ECO:0000313" key="8">
    <source>
        <dbReference type="EMBL" id="TVS92189.1"/>
    </source>
</evidence>
<organism evidence="8 9">
    <name type="scientific">Mycobacterium helveticum</name>
    <dbReference type="NCBI Taxonomy" id="2592811"/>
    <lineage>
        <taxon>Bacteria</taxon>
        <taxon>Bacillati</taxon>
        <taxon>Actinomycetota</taxon>
        <taxon>Actinomycetes</taxon>
        <taxon>Mycobacteriales</taxon>
        <taxon>Mycobacteriaceae</taxon>
        <taxon>Mycobacterium</taxon>
    </lineage>
</organism>
<accession>A0A557Y0U0</accession>
<evidence type="ECO:0000256" key="6">
    <source>
        <dbReference type="ARBA" id="ARBA00022837"/>
    </source>
</evidence>
<gene>
    <name evidence="8" type="ORF">FPZ47_01830</name>
</gene>
<sequence>MTETGRRSEIGNGTIDVAGYVSTDGFFGTPYVDVDEERSEPIAHRYVHGGFADTATRWAFWFPTDGQYRGRILQPLEGAHGGHENAFDNGLMADFLGGLRMCARLGGCMVESNQGHIGDDLDPRRGDDPTLYGHRASAETARLAKFVAAQVYGEVPRHAYVWGGSGGGRRSPLCLENAPDAWDGALPFMGGGPIVEHGSTEKIEGAQVMSFATMFNCQRLLGDKTDAIADAMAPGGHGDPFVGLTTHQREELASLYRQGFPRGDEYMIGKPLGQMWLWTSMATSLLEQDPAYFEDFWTKPGYVGFDQPGLVERDILNERATVAKVLTGADVLADPRFLEPRHQNFRLLILVFSSLGGDPSLPMVVELEGLGETGYRLGASVTVLTGAAAGRRLYCGAHADDVFYCDGVGEANLLRFSDVLPGDEVQVDNRDFLAFHYFARHHLMSDPQFDSLRVDDRPVYPQHPVPRQSALMGVGYSGLYSGKLIWVHHTKDSSLWPPQGIIYREAVLRAQGEEGAKERFRLRWVENAEHGPSMMVPSLPNRASNTWLIDYMPYIEQSLADLIAWVEDGIEPVDTAFGFAENKVILSPDAAERRGIQAVIAVTANGGERAEVGVGEAVELKLRATVPPGAGTIVSADWDFDGTGLFPFSHDGVDGSAASVTLSTKHAFDRPGEYFVTGRVHSHRDGDLAASSCRIANVAQVRVVVSCAIDLSGRRSPAR</sequence>